<evidence type="ECO:0000313" key="2">
    <source>
        <dbReference type="EMBL" id="MPC78429.1"/>
    </source>
</evidence>
<sequence length="82" mass="8854">MIPPANQTSFRQGRARQGKAGQGKARQGKARQGRAGQGRAGQGKARQGKPRRVEGQDHFLGLCKLASRLEEVKGRCGIKTQT</sequence>
<proteinExistence type="predicted"/>
<comment type="caution">
    <text evidence="2">The sequence shown here is derived from an EMBL/GenBank/DDBJ whole genome shotgun (WGS) entry which is preliminary data.</text>
</comment>
<organism evidence="2 3">
    <name type="scientific">Portunus trituberculatus</name>
    <name type="common">Swimming crab</name>
    <name type="synonym">Neptunus trituberculatus</name>
    <dbReference type="NCBI Taxonomy" id="210409"/>
    <lineage>
        <taxon>Eukaryota</taxon>
        <taxon>Metazoa</taxon>
        <taxon>Ecdysozoa</taxon>
        <taxon>Arthropoda</taxon>
        <taxon>Crustacea</taxon>
        <taxon>Multicrustacea</taxon>
        <taxon>Malacostraca</taxon>
        <taxon>Eumalacostraca</taxon>
        <taxon>Eucarida</taxon>
        <taxon>Decapoda</taxon>
        <taxon>Pleocyemata</taxon>
        <taxon>Brachyura</taxon>
        <taxon>Eubrachyura</taxon>
        <taxon>Portunoidea</taxon>
        <taxon>Portunidae</taxon>
        <taxon>Portuninae</taxon>
        <taxon>Portunus</taxon>
    </lineage>
</organism>
<gene>
    <name evidence="2" type="ORF">E2C01_072915</name>
</gene>
<accession>A0A5B7I963</accession>
<feature type="compositionally biased region" description="Polar residues" evidence="1">
    <location>
        <begin position="1"/>
        <end position="10"/>
    </location>
</feature>
<reference evidence="2 3" key="1">
    <citation type="submission" date="2019-05" db="EMBL/GenBank/DDBJ databases">
        <title>Another draft genome of Portunus trituberculatus and its Hox gene families provides insights of decapod evolution.</title>
        <authorList>
            <person name="Jeong J.-H."/>
            <person name="Song I."/>
            <person name="Kim S."/>
            <person name="Choi T."/>
            <person name="Kim D."/>
            <person name="Ryu S."/>
            <person name="Kim W."/>
        </authorList>
    </citation>
    <scope>NUCLEOTIDE SEQUENCE [LARGE SCALE GENOMIC DNA]</scope>
    <source>
        <tissue evidence="2">Muscle</tissue>
    </source>
</reference>
<keyword evidence="3" id="KW-1185">Reference proteome</keyword>
<evidence type="ECO:0000313" key="3">
    <source>
        <dbReference type="Proteomes" id="UP000324222"/>
    </source>
</evidence>
<evidence type="ECO:0000256" key="1">
    <source>
        <dbReference type="SAM" id="MobiDB-lite"/>
    </source>
</evidence>
<dbReference type="AlphaFoldDB" id="A0A5B7I963"/>
<protein>
    <submittedName>
        <fullName evidence="2">Uncharacterized protein</fullName>
    </submittedName>
</protein>
<dbReference type="EMBL" id="VSRR010048404">
    <property type="protein sequence ID" value="MPC78429.1"/>
    <property type="molecule type" value="Genomic_DNA"/>
</dbReference>
<feature type="region of interest" description="Disordered" evidence="1">
    <location>
        <begin position="1"/>
        <end position="58"/>
    </location>
</feature>
<name>A0A5B7I963_PORTR</name>
<dbReference type="Proteomes" id="UP000324222">
    <property type="component" value="Unassembled WGS sequence"/>
</dbReference>